<dbReference type="EMBL" id="BPLQ01000103">
    <property type="protein sequence ID" value="GIX67642.1"/>
    <property type="molecule type" value="Genomic_DNA"/>
</dbReference>
<evidence type="ECO:0000313" key="2">
    <source>
        <dbReference type="Proteomes" id="UP001054837"/>
    </source>
</evidence>
<reference evidence="1 2" key="1">
    <citation type="submission" date="2021-06" db="EMBL/GenBank/DDBJ databases">
        <title>Caerostris darwini draft genome.</title>
        <authorList>
            <person name="Kono N."/>
            <person name="Arakawa K."/>
        </authorList>
    </citation>
    <scope>NUCLEOTIDE SEQUENCE [LARGE SCALE GENOMIC DNA]</scope>
</reference>
<name>A0AAV4M5C4_9ARAC</name>
<organism evidence="1 2">
    <name type="scientific">Caerostris darwini</name>
    <dbReference type="NCBI Taxonomy" id="1538125"/>
    <lineage>
        <taxon>Eukaryota</taxon>
        <taxon>Metazoa</taxon>
        <taxon>Ecdysozoa</taxon>
        <taxon>Arthropoda</taxon>
        <taxon>Chelicerata</taxon>
        <taxon>Arachnida</taxon>
        <taxon>Araneae</taxon>
        <taxon>Araneomorphae</taxon>
        <taxon>Entelegynae</taxon>
        <taxon>Araneoidea</taxon>
        <taxon>Araneidae</taxon>
        <taxon>Caerostris</taxon>
    </lineage>
</organism>
<gene>
    <name evidence="1" type="ORF">CDAR_461521</name>
</gene>
<sequence length="95" mass="10754">MHANREVGNRLANFTLILEECSCVSQILSLLHVYFSSLYSRDVFGRKIGDVIFVCKRSCQSVRLLDTSHSAFGEGITTSTYTLLRPKKRNCHLNS</sequence>
<comment type="caution">
    <text evidence="1">The sequence shown here is derived from an EMBL/GenBank/DDBJ whole genome shotgun (WGS) entry which is preliminary data.</text>
</comment>
<dbReference type="Proteomes" id="UP001054837">
    <property type="component" value="Unassembled WGS sequence"/>
</dbReference>
<proteinExistence type="predicted"/>
<evidence type="ECO:0000313" key="1">
    <source>
        <dbReference type="EMBL" id="GIX67642.1"/>
    </source>
</evidence>
<accession>A0AAV4M5C4</accession>
<dbReference type="AlphaFoldDB" id="A0AAV4M5C4"/>
<keyword evidence="2" id="KW-1185">Reference proteome</keyword>
<protein>
    <submittedName>
        <fullName evidence="1">Uncharacterized protein</fullName>
    </submittedName>
</protein>